<comment type="caution">
    <text evidence="3">The sequence shown here is derived from an EMBL/GenBank/DDBJ whole genome shotgun (WGS) entry which is preliminary data.</text>
</comment>
<gene>
    <name evidence="3" type="ORF">MSAN_02450800</name>
</gene>
<feature type="compositionally biased region" description="Basic and acidic residues" evidence="1">
    <location>
        <begin position="303"/>
        <end position="313"/>
    </location>
</feature>
<dbReference type="AlphaFoldDB" id="A0A8H7CBA3"/>
<keyword evidence="2" id="KW-0812">Transmembrane</keyword>
<accession>A0A8H7CBA3</accession>
<dbReference type="Proteomes" id="UP000623467">
    <property type="component" value="Unassembled WGS sequence"/>
</dbReference>
<feature type="region of interest" description="Disordered" evidence="1">
    <location>
        <begin position="227"/>
        <end position="327"/>
    </location>
</feature>
<feature type="transmembrane region" description="Helical" evidence="2">
    <location>
        <begin position="20"/>
        <end position="42"/>
    </location>
</feature>
<reference evidence="3" key="1">
    <citation type="submission" date="2020-05" db="EMBL/GenBank/DDBJ databases">
        <title>Mycena genomes resolve the evolution of fungal bioluminescence.</title>
        <authorList>
            <person name="Tsai I.J."/>
        </authorList>
    </citation>
    <scope>NUCLEOTIDE SEQUENCE</scope>
    <source>
        <strain evidence="3">160909Yilan</strain>
    </source>
</reference>
<organism evidence="3 4">
    <name type="scientific">Mycena sanguinolenta</name>
    <dbReference type="NCBI Taxonomy" id="230812"/>
    <lineage>
        <taxon>Eukaryota</taxon>
        <taxon>Fungi</taxon>
        <taxon>Dikarya</taxon>
        <taxon>Basidiomycota</taxon>
        <taxon>Agaricomycotina</taxon>
        <taxon>Agaricomycetes</taxon>
        <taxon>Agaricomycetidae</taxon>
        <taxon>Agaricales</taxon>
        <taxon>Marasmiineae</taxon>
        <taxon>Mycenaceae</taxon>
        <taxon>Mycena</taxon>
    </lineage>
</organism>
<feature type="compositionally biased region" description="Basic and acidic residues" evidence="1">
    <location>
        <begin position="53"/>
        <end position="63"/>
    </location>
</feature>
<feature type="region of interest" description="Disordered" evidence="1">
    <location>
        <begin position="53"/>
        <end position="73"/>
    </location>
</feature>
<feature type="region of interest" description="Disordered" evidence="1">
    <location>
        <begin position="115"/>
        <end position="145"/>
    </location>
</feature>
<evidence type="ECO:0000313" key="4">
    <source>
        <dbReference type="Proteomes" id="UP000623467"/>
    </source>
</evidence>
<keyword evidence="4" id="KW-1185">Reference proteome</keyword>
<keyword evidence="2" id="KW-0472">Membrane</keyword>
<dbReference type="EMBL" id="JACAZH010000066">
    <property type="protein sequence ID" value="KAF7330656.1"/>
    <property type="molecule type" value="Genomic_DNA"/>
</dbReference>
<sequence length="327" mass="35513">MPIPTTLSNASSSSSARHMLPVAAITGGAIVLTFIVFAAIFFRMRRKQREQDLTDTLAREQRTGKGAGGVGMLDGEGFDSVRGRHPPQIEYRGSQIEFHLNLSPDIERTAQEYNGRRPPMPRHNTQPPFLFPPRTSDSGSAFREEVWPPPRQESVFVDPLFHAPDDLARIVTDIMGQPPPSTNPVSASGSPSTSETVSCSASFAPSGPVPAGRSRRNSYSTIYARSTVHSTASTSTLPPSSLEAESRGTDSDEDPPWPPTPGPLSDSTPPVSYWQKAGSTKEPRRTPPQLRPSTGDGSPRVKNWLERTPRQLEKTPGIARRAASADH</sequence>
<protein>
    <submittedName>
        <fullName evidence="3">Uncharacterized protein</fullName>
    </submittedName>
</protein>
<feature type="compositionally biased region" description="Low complexity" evidence="1">
    <location>
        <begin position="230"/>
        <end position="242"/>
    </location>
</feature>
<feature type="compositionally biased region" description="Polar residues" evidence="1">
    <location>
        <begin position="183"/>
        <end position="203"/>
    </location>
</feature>
<evidence type="ECO:0000256" key="1">
    <source>
        <dbReference type="SAM" id="MobiDB-lite"/>
    </source>
</evidence>
<name>A0A8H7CBA3_9AGAR</name>
<keyword evidence="2" id="KW-1133">Transmembrane helix</keyword>
<evidence type="ECO:0000256" key="2">
    <source>
        <dbReference type="SAM" id="Phobius"/>
    </source>
</evidence>
<evidence type="ECO:0000313" key="3">
    <source>
        <dbReference type="EMBL" id="KAF7330656.1"/>
    </source>
</evidence>
<dbReference type="OrthoDB" id="3194625at2759"/>
<proteinExistence type="predicted"/>
<feature type="region of interest" description="Disordered" evidence="1">
    <location>
        <begin position="173"/>
        <end position="215"/>
    </location>
</feature>